<dbReference type="InterPro" id="IPR011042">
    <property type="entry name" value="6-blade_b-propeller_TolB-like"/>
</dbReference>
<evidence type="ECO:0000313" key="3">
    <source>
        <dbReference type="Proteomes" id="UP000826254"/>
    </source>
</evidence>
<dbReference type="AlphaFoldDB" id="A0A8T8WGG0"/>
<sequence>MSTRAVELVLAGVLLFGLTVAGSALVAPDRSTAAVDDGAERATLVGSQGGGPGWHEHGSAYLLNGTDVEWREDSADSYFDVQRLSDGRVLAGFMDSGYEECGPYESPCAHTGIRLIDPDADGGAAVVEEYSFPVRSQSNSEIHDAEPLPDGGFAMTDMDNERIMIVEDGEVTWTWNASELYDEPEDPTRTDWLHINDIDRIEEDVFLVSVRNANQLVIVERTDDGGSEVVEVINADKEGSSDDSCTGSGQLADTDGDGDVRCGNPEVLDHQHNPQWIAGSIEGEPGDRTASDDAAVLVADSDNDRVVELHRNDDGEWEVAWTVTSVDGRSLHWPRDADRLENGHTLITDTLNKRVVEIDENGTAVWAYPTERIPYEADRVPREFQGTERDLPVATSDGVNLEDGAASGSEIPVLSTLVVGVRAAAPWAPVWFGETQVGLTLVSLALVLAGGATAVRTRVTG</sequence>
<proteinExistence type="predicted"/>
<dbReference type="GeneID" id="67177952"/>
<gene>
    <name evidence="2" type="ORF">K6T50_07380</name>
</gene>
<feature type="region of interest" description="Disordered" evidence="1">
    <location>
        <begin position="235"/>
        <end position="259"/>
    </location>
</feature>
<name>A0A8T8WGG0_9EURY</name>
<dbReference type="Proteomes" id="UP000826254">
    <property type="component" value="Chromosome"/>
</dbReference>
<evidence type="ECO:0008006" key="4">
    <source>
        <dbReference type="Google" id="ProtNLM"/>
    </source>
</evidence>
<keyword evidence="3" id="KW-1185">Reference proteome</keyword>
<dbReference type="Gene3D" id="2.120.10.30">
    <property type="entry name" value="TolB, C-terminal domain"/>
    <property type="match status" value="1"/>
</dbReference>
<organism evidence="2 3">
    <name type="scientific">Halobaculum magnesiiphilum</name>
    <dbReference type="NCBI Taxonomy" id="1017351"/>
    <lineage>
        <taxon>Archaea</taxon>
        <taxon>Methanobacteriati</taxon>
        <taxon>Methanobacteriota</taxon>
        <taxon>Stenosarchaea group</taxon>
        <taxon>Halobacteria</taxon>
        <taxon>Halobacteriales</taxon>
        <taxon>Haloferacaceae</taxon>
        <taxon>Halobaculum</taxon>
    </lineage>
</organism>
<evidence type="ECO:0000313" key="2">
    <source>
        <dbReference type="EMBL" id="QZP38949.1"/>
    </source>
</evidence>
<accession>A0A8T8WGG0</accession>
<evidence type="ECO:0000256" key="1">
    <source>
        <dbReference type="SAM" id="MobiDB-lite"/>
    </source>
</evidence>
<reference evidence="2 3" key="1">
    <citation type="journal article" date="2021" name="Int. J. Syst. Evol. Microbiol.">
        <title>Halobaculum halophilum sp. nov. and Halobaculum salinum sp. nov., isolated from salt lake and saline soil.</title>
        <authorList>
            <person name="Cui H.L."/>
            <person name="Shi X.W."/>
            <person name="Yin X.M."/>
            <person name="Yang X.Y."/>
            <person name="Hou J."/>
            <person name="Zhu L."/>
        </authorList>
    </citation>
    <scope>NUCLEOTIDE SEQUENCE [LARGE SCALE GENOMIC DNA]</scope>
    <source>
        <strain evidence="2 3">NBRC 109044</strain>
    </source>
</reference>
<feature type="compositionally biased region" description="Polar residues" evidence="1">
    <location>
        <begin position="242"/>
        <end position="251"/>
    </location>
</feature>
<dbReference type="EMBL" id="CP081958">
    <property type="protein sequence ID" value="QZP38949.1"/>
    <property type="molecule type" value="Genomic_DNA"/>
</dbReference>
<protein>
    <recommendedName>
        <fullName evidence="4">Arylsulfotransferase (ASST)</fullName>
    </recommendedName>
</protein>
<dbReference type="RefSeq" id="WP_222608747.1">
    <property type="nucleotide sequence ID" value="NZ_CP081958.1"/>
</dbReference>
<dbReference type="KEGG" id="hmp:K6T50_07380"/>
<dbReference type="SUPFAM" id="SSF50998">
    <property type="entry name" value="Quinoprotein alcohol dehydrogenase-like"/>
    <property type="match status" value="1"/>
</dbReference>
<dbReference type="InterPro" id="IPR011047">
    <property type="entry name" value="Quinoprotein_ADH-like_sf"/>
</dbReference>